<gene>
    <name evidence="2" type="ORF">SY85_05655</name>
</gene>
<dbReference type="OrthoDB" id="662536at2"/>
<feature type="transmembrane region" description="Helical" evidence="1">
    <location>
        <begin position="86"/>
        <end position="107"/>
    </location>
</feature>
<dbReference type="KEGG" id="fla:SY85_05655"/>
<keyword evidence="1" id="KW-1133">Transmembrane helix</keyword>
<protein>
    <recommendedName>
        <fullName evidence="4">Serine protease</fullName>
    </recommendedName>
</protein>
<dbReference type="Gene3D" id="2.40.50.140">
    <property type="entry name" value="Nucleic acid-binding proteins"/>
    <property type="match status" value="1"/>
</dbReference>
<feature type="transmembrane region" description="Helical" evidence="1">
    <location>
        <begin position="60"/>
        <end position="80"/>
    </location>
</feature>
<sequence>MLIGIFNWFQSLEGFELILWCITLFFSFFFILQTIVSFFTGGDHGDLDLDGDGDFGHQFFTIKNLIAFFTMFGWAGLAAYKANLSNSVVLVIALLAGCIMVYIMFLLMKNTSRLKHNGTLQMKNAIDKVGETYLRIPAQRGGIGKVQVQVQGRFMELDAMTDDETDIATGKPIRVVNILNNQILLVTSNLVA</sequence>
<dbReference type="InterPro" id="IPR012340">
    <property type="entry name" value="NA-bd_OB-fold"/>
</dbReference>
<proteinExistence type="predicted"/>
<evidence type="ECO:0000256" key="1">
    <source>
        <dbReference type="SAM" id="Phobius"/>
    </source>
</evidence>
<keyword evidence="3" id="KW-1185">Reference proteome</keyword>
<organism evidence="2 3">
    <name type="scientific">Flavisolibacter tropicus</name>
    <dbReference type="NCBI Taxonomy" id="1492898"/>
    <lineage>
        <taxon>Bacteria</taxon>
        <taxon>Pseudomonadati</taxon>
        <taxon>Bacteroidota</taxon>
        <taxon>Chitinophagia</taxon>
        <taxon>Chitinophagales</taxon>
        <taxon>Chitinophagaceae</taxon>
        <taxon>Flavisolibacter</taxon>
    </lineage>
</organism>
<dbReference type="AlphaFoldDB" id="A0A172TSI9"/>
<evidence type="ECO:0008006" key="4">
    <source>
        <dbReference type="Google" id="ProtNLM"/>
    </source>
</evidence>
<keyword evidence="1" id="KW-0812">Transmembrane</keyword>
<dbReference type="RefSeq" id="WP_066402320.1">
    <property type="nucleotide sequence ID" value="NZ_CP011390.1"/>
</dbReference>
<evidence type="ECO:0000313" key="2">
    <source>
        <dbReference type="EMBL" id="ANE50059.1"/>
    </source>
</evidence>
<keyword evidence="1" id="KW-0472">Membrane</keyword>
<reference evidence="3" key="1">
    <citation type="submission" date="2015-01" db="EMBL/GenBank/DDBJ databases">
        <title>Flavisolibacter sp./LCS9/ whole genome sequencing.</title>
        <authorList>
            <person name="Kim M.K."/>
            <person name="Srinivasan S."/>
            <person name="Lee J.-J."/>
        </authorList>
    </citation>
    <scope>NUCLEOTIDE SEQUENCE [LARGE SCALE GENOMIC DNA]</scope>
    <source>
        <strain evidence="3">LCS9</strain>
    </source>
</reference>
<dbReference type="EMBL" id="CP011390">
    <property type="protein sequence ID" value="ANE50059.1"/>
    <property type="molecule type" value="Genomic_DNA"/>
</dbReference>
<reference evidence="2 3" key="2">
    <citation type="journal article" date="2016" name="Int. J. Syst. Evol. Microbiol.">
        <title>Flavisolibacter tropicus sp. nov., isolated from tropical soil.</title>
        <authorList>
            <person name="Lee J.J."/>
            <person name="Kang M.S."/>
            <person name="Kim G.S."/>
            <person name="Lee C.S."/>
            <person name="Lim S."/>
            <person name="Lee J."/>
            <person name="Roh S.H."/>
            <person name="Kang H."/>
            <person name="Ha J.M."/>
            <person name="Bae S."/>
            <person name="Jung H.Y."/>
            <person name="Kim M.K."/>
        </authorList>
    </citation>
    <scope>NUCLEOTIDE SEQUENCE [LARGE SCALE GENOMIC DNA]</scope>
    <source>
        <strain evidence="2 3">LCS9</strain>
    </source>
</reference>
<accession>A0A172TSI9</accession>
<evidence type="ECO:0000313" key="3">
    <source>
        <dbReference type="Proteomes" id="UP000077177"/>
    </source>
</evidence>
<name>A0A172TSI9_9BACT</name>
<dbReference type="Proteomes" id="UP000077177">
    <property type="component" value="Chromosome"/>
</dbReference>
<feature type="transmembrane region" description="Helical" evidence="1">
    <location>
        <begin position="17"/>
        <end position="39"/>
    </location>
</feature>